<dbReference type="Pfam" id="PF02397">
    <property type="entry name" value="Bac_transf"/>
    <property type="match status" value="1"/>
</dbReference>
<evidence type="ECO:0000256" key="8">
    <source>
        <dbReference type="ARBA" id="ARBA00023169"/>
    </source>
</evidence>
<accession>A0A5D0RQL3</accession>
<evidence type="ECO:0000256" key="6">
    <source>
        <dbReference type="ARBA" id="ARBA00022989"/>
    </source>
</evidence>
<evidence type="ECO:0000256" key="7">
    <source>
        <dbReference type="ARBA" id="ARBA00023136"/>
    </source>
</evidence>
<evidence type="ECO:0000313" key="11">
    <source>
        <dbReference type="EMBL" id="TYB83389.1"/>
    </source>
</evidence>
<keyword evidence="8" id="KW-0270">Exopolysaccharide synthesis</keyword>
<organism evidence="11 12">
    <name type="scientific">Maritimibacter fusiformis</name>
    <dbReference type="NCBI Taxonomy" id="2603819"/>
    <lineage>
        <taxon>Bacteria</taxon>
        <taxon>Pseudomonadati</taxon>
        <taxon>Pseudomonadota</taxon>
        <taxon>Alphaproteobacteria</taxon>
        <taxon>Rhodobacterales</taxon>
        <taxon>Roseobacteraceae</taxon>
        <taxon>Maritimibacter</taxon>
    </lineage>
</organism>
<keyword evidence="4 11" id="KW-0808">Transferase</keyword>
<evidence type="ECO:0000313" key="12">
    <source>
        <dbReference type="Proteomes" id="UP000322080"/>
    </source>
</evidence>
<dbReference type="GO" id="GO:0000271">
    <property type="term" value="P:polysaccharide biosynthetic process"/>
    <property type="evidence" value="ECO:0007669"/>
    <property type="project" value="UniProtKB-KW"/>
</dbReference>
<evidence type="ECO:0000259" key="10">
    <source>
        <dbReference type="Pfam" id="PF02397"/>
    </source>
</evidence>
<sequence>MGLRDRLVYRTRAKRQNHSLYRRYGKRLFDVLFVVVISPLILPATAFLAFMVHLDGGKSIFAHSRVGKGGREFKCYKIRTMIPDADNRLEEFLAENPDARAEWEQDFKLKDDPRITRIGRILRMTSLDELPQFLNVLRGDMSVVGPRPVTVDEHPRYGDGLPLLLSVRPGITGPWQVYGRNETLYNERVDLDLCYCKGYSFGTDFRLILRTVGAVIKRTGV</sequence>
<dbReference type="EMBL" id="VSIY01000003">
    <property type="protein sequence ID" value="TYB83389.1"/>
    <property type="molecule type" value="Genomic_DNA"/>
</dbReference>
<keyword evidence="6 9" id="KW-1133">Transmembrane helix</keyword>
<evidence type="ECO:0000256" key="4">
    <source>
        <dbReference type="ARBA" id="ARBA00022679"/>
    </source>
</evidence>
<dbReference type="AlphaFoldDB" id="A0A5D0RQL3"/>
<evidence type="ECO:0000256" key="9">
    <source>
        <dbReference type="SAM" id="Phobius"/>
    </source>
</evidence>
<name>A0A5D0RQL3_9RHOB</name>
<gene>
    <name evidence="11" type="ORF">FVF75_03665</name>
</gene>
<dbReference type="PANTHER" id="PTHR30576">
    <property type="entry name" value="COLANIC BIOSYNTHESIS UDP-GLUCOSE LIPID CARRIER TRANSFERASE"/>
    <property type="match status" value="1"/>
</dbReference>
<dbReference type="InterPro" id="IPR003362">
    <property type="entry name" value="Bact_transf"/>
</dbReference>
<protein>
    <submittedName>
        <fullName evidence="11">Sugar transferase</fullName>
    </submittedName>
</protein>
<comment type="subcellular location">
    <subcellularLocation>
        <location evidence="1">Cell membrane</location>
    </subcellularLocation>
</comment>
<evidence type="ECO:0000256" key="2">
    <source>
        <dbReference type="ARBA" id="ARBA00006464"/>
    </source>
</evidence>
<reference evidence="11 12" key="1">
    <citation type="submission" date="2019-08" db="EMBL/GenBank/DDBJ databases">
        <title>Identification of a novel species of the genus Boseongicola.</title>
        <authorList>
            <person name="Zhang X.-Q."/>
        </authorList>
    </citation>
    <scope>NUCLEOTIDE SEQUENCE [LARGE SCALE GENOMIC DNA]</scope>
    <source>
        <strain evidence="11 12">HY14</strain>
    </source>
</reference>
<evidence type="ECO:0000256" key="3">
    <source>
        <dbReference type="ARBA" id="ARBA00022475"/>
    </source>
</evidence>
<comment type="caution">
    <text evidence="11">The sequence shown here is derived from an EMBL/GenBank/DDBJ whole genome shotgun (WGS) entry which is preliminary data.</text>
</comment>
<dbReference type="Proteomes" id="UP000322080">
    <property type="component" value="Unassembled WGS sequence"/>
</dbReference>
<proteinExistence type="inferred from homology"/>
<comment type="similarity">
    <text evidence="2">Belongs to the bacterial sugar transferase family.</text>
</comment>
<dbReference type="GO" id="GO:0005886">
    <property type="term" value="C:plasma membrane"/>
    <property type="evidence" value="ECO:0007669"/>
    <property type="project" value="UniProtKB-SubCell"/>
</dbReference>
<dbReference type="GO" id="GO:0016780">
    <property type="term" value="F:phosphotransferase activity, for other substituted phosphate groups"/>
    <property type="evidence" value="ECO:0007669"/>
    <property type="project" value="TreeGrafter"/>
</dbReference>
<feature type="transmembrane region" description="Helical" evidence="9">
    <location>
        <begin position="31"/>
        <end position="54"/>
    </location>
</feature>
<keyword evidence="7 9" id="KW-0472">Membrane</keyword>
<evidence type="ECO:0000256" key="5">
    <source>
        <dbReference type="ARBA" id="ARBA00022692"/>
    </source>
</evidence>
<keyword evidence="12" id="KW-1185">Reference proteome</keyword>
<dbReference type="PANTHER" id="PTHR30576:SF4">
    <property type="entry name" value="UNDECAPRENYL-PHOSPHATE GALACTOSE PHOSPHOTRANSFERASE"/>
    <property type="match status" value="1"/>
</dbReference>
<evidence type="ECO:0000256" key="1">
    <source>
        <dbReference type="ARBA" id="ARBA00004236"/>
    </source>
</evidence>
<feature type="domain" description="Bacterial sugar transferase" evidence="10">
    <location>
        <begin position="26"/>
        <end position="217"/>
    </location>
</feature>
<keyword evidence="3" id="KW-1003">Cell membrane</keyword>
<keyword evidence="5 9" id="KW-0812">Transmembrane</keyword>